<reference evidence="1 2" key="1">
    <citation type="submission" date="2024-09" db="EMBL/GenBank/DDBJ databases">
        <authorList>
            <person name="Sun Q."/>
            <person name="Mori K."/>
        </authorList>
    </citation>
    <scope>NUCLEOTIDE SEQUENCE [LARGE SCALE GENOMIC DNA]</scope>
    <source>
        <strain evidence="1 2">NCAIM B.02537</strain>
    </source>
</reference>
<dbReference type="EMBL" id="JBHLTL010000005">
    <property type="protein sequence ID" value="MFC0589508.1"/>
    <property type="molecule type" value="Genomic_DNA"/>
</dbReference>
<gene>
    <name evidence="1" type="ORF">ACFFF7_08795</name>
</gene>
<proteinExistence type="predicted"/>
<accession>A0ABV6PKD6</accession>
<evidence type="ECO:0008006" key="3">
    <source>
        <dbReference type="Google" id="ProtNLM"/>
    </source>
</evidence>
<dbReference type="RefSeq" id="WP_379481009.1">
    <property type="nucleotide sequence ID" value="NZ_JBHLTL010000005.1"/>
</dbReference>
<evidence type="ECO:0000313" key="2">
    <source>
        <dbReference type="Proteomes" id="UP001589943"/>
    </source>
</evidence>
<evidence type="ECO:0000313" key="1">
    <source>
        <dbReference type="EMBL" id="MFC0589508.1"/>
    </source>
</evidence>
<protein>
    <recommendedName>
        <fullName evidence="3">UrcA family protein</fullName>
    </recommendedName>
</protein>
<sequence>MKVRFVSLLLLLAVLIGTVVMPETGHAEGMLAGHASEVLNIEDYVDAAIGQHDKQGGDVPCHAVAHHHCSIAIKIDTEIDALGIWSVTSLVMPQMVYPLTSLGSAPPIEPPAA</sequence>
<organism evidence="1 2">
    <name type="scientific">Novosphingobium aquiterrae</name>
    <dbReference type="NCBI Taxonomy" id="624388"/>
    <lineage>
        <taxon>Bacteria</taxon>
        <taxon>Pseudomonadati</taxon>
        <taxon>Pseudomonadota</taxon>
        <taxon>Alphaproteobacteria</taxon>
        <taxon>Sphingomonadales</taxon>
        <taxon>Sphingomonadaceae</taxon>
        <taxon>Novosphingobium</taxon>
    </lineage>
</organism>
<comment type="caution">
    <text evidence="1">The sequence shown here is derived from an EMBL/GenBank/DDBJ whole genome shotgun (WGS) entry which is preliminary data.</text>
</comment>
<name>A0ABV6PKD6_9SPHN</name>
<dbReference type="Proteomes" id="UP001589943">
    <property type="component" value="Unassembled WGS sequence"/>
</dbReference>
<keyword evidence="2" id="KW-1185">Reference proteome</keyword>